<dbReference type="Gene3D" id="2.30.30.240">
    <property type="entry name" value="PRC-barrel domain"/>
    <property type="match status" value="2"/>
</dbReference>
<reference evidence="3" key="1">
    <citation type="submission" date="2016-02" db="EMBL/GenBank/DDBJ databases">
        <title>Draft Genome Sequence of Sporotomaculum syntrophicum Strain FB, a Syntrophic Benzoate Degrader.</title>
        <authorList>
            <person name="Nobu M.K."/>
            <person name="Narihiro T."/>
            <person name="Qiu Y.-L."/>
            <person name="Ohashi A."/>
            <person name="Liu W.-T."/>
            <person name="Yuji S."/>
        </authorList>
    </citation>
    <scope>NUCLEOTIDE SEQUENCE</scope>
    <source>
        <strain evidence="3">FB</strain>
    </source>
</reference>
<feature type="domain" description="PRC-barrel" evidence="2">
    <location>
        <begin position="93"/>
        <end position="156"/>
    </location>
</feature>
<dbReference type="Proteomes" id="UP000798488">
    <property type="component" value="Unassembled WGS sequence"/>
</dbReference>
<gene>
    <name evidence="3" type="ORF">SPSYN_00565</name>
</gene>
<dbReference type="Pfam" id="PF05239">
    <property type="entry name" value="PRC"/>
    <property type="match status" value="2"/>
</dbReference>
<comment type="caution">
    <text evidence="3">The sequence shown here is derived from an EMBL/GenBank/DDBJ whole genome shotgun (WGS) entry which is preliminary data.</text>
</comment>
<dbReference type="AlphaFoldDB" id="A0A9D2WRZ7"/>
<evidence type="ECO:0000313" key="3">
    <source>
        <dbReference type="EMBL" id="KAF1085836.1"/>
    </source>
</evidence>
<feature type="region of interest" description="Disordered" evidence="1">
    <location>
        <begin position="208"/>
        <end position="256"/>
    </location>
</feature>
<name>A0A9D2WRZ7_9FIRM</name>
<dbReference type="OrthoDB" id="53812at2"/>
<evidence type="ECO:0000313" key="4">
    <source>
        <dbReference type="Proteomes" id="UP000798488"/>
    </source>
</evidence>
<dbReference type="InterPro" id="IPR011033">
    <property type="entry name" value="PRC_barrel-like_sf"/>
</dbReference>
<sequence>MRKSRHFTSMPVISLEEGQQIGIIKGLVVNPSLKRVAALIIEQKGWFNEQKFIPFSNVHSVGEDAVTVKHGTIVQKGGNLPEIISLTKSKVKISGARIVTESGTLLGEADDYYVNLATGEIIGLEFSGSFINSLFSGKAFLDINHVVTIGKNMIVCSDQALVEAVKLDGGLQEKLRGVKDSTSSLWESTIQKTRELGSNVNNSITKVKRNKKQAGETIPPVVEPSAKSKEQVEPVEPAKQEELEKQTEKNNPLNKD</sequence>
<dbReference type="RefSeq" id="WP_161821000.1">
    <property type="nucleotide sequence ID" value="NZ_LSRS01000002.1"/>
</dbReference>
<accession>A0A9D2WRZ7</accession>
<keyword evidence="4" id="KW-1185">Reference proteome</keyword>
<dbReference type="EMBL" id="LSRS01000002">
    <property type="protein sequence ID" value="KAF1085836.1"/>
    <property type="molecule type" value="Genomic_DNA"/>
</dbReference>
<dbReference type="InterPro" id="IPR027275">
    <property type="entry name" value="PRC-brl_dom"/>
</dbReference>
<dbReference type="SUPFAM" id="SSF50346">
    <property type="entry name" value="PRC-barrel domain"/>
    <property type="match status" value="2"/>
</dbReference>
<proteinExistence type="predicted"/>
<dbReference type="PANTHER" id="PTHR36740:SF1">
    <property type="entry name" value="PRC-BARREL DOMAIN-CONTAINING PROTEIN"/>
    <property type="match status" value="1"/>
</dbReference>
<feature type="domain" description="PRC-barrel" evidence="2">
    <location>
        <begin position="9"/>
        <end position="69"/>
    </location>
</feature>
<feature type="compositionally biased region" description="Basic and acidic residues" evidence="1">
    <location>
        <begin position="226"/>
        <end position="256"/>
    </location>
</feature>
<organism evidence="3 4">
    <name type="scientific">Sporotomaculum syntrophicum</name>
    <dbReference type="NCBI Taxonomy" id="182264"/>
    <lineage>
        <taxon>Bacteria</taxon>
        <taxon>Bacillati</taxon>
        <taxon>Bacillota</taxon>
        <taxon>Clostridia</taxon>
        <taxon>Eubacteriales</taxon>
        <taxon>Desulfallaceae</taxon>
        <taxon>Sporotomaculum</taxon>
    </lineage>
</organism>
<evidence type="ECO:0000259" key="2">
    <source>
        <dbReference type="Pfam" id="PF05239"/>
    </source>
</evidence>
<evidence type="ECO:0000256" key="1">
    <source>
        <dbReference type="SAM" id="MobiDB-lite"/>
    </source>
</evidence>
<dbReference type="PANTHER" id="PTHR36740">
    <property type="entry name" value="PRC DOMAIN-CONTAINING PROTEIN"/>
    <property type="match status" value="1"/>
</dbReference>
<protein>
    <submittedName>
        <fullName evidence="3">PRC-barrel domain protein</fullName>
    </submittedName>
</protein>